<reference evidence="3" key="1">
    <citation type="journal article" date="2005" name="PLoS Biol.">
        <title>New insights into metabolic properties of marine bacteria encoding proteorhodopsins.</title>
        <authorList>
            <person name="Sabehi G."/>
            <person name="Loy A."/>
            <person name="Jung K.H."/>
            <person name="Partha R."/>
            <person name="Spudich J.L."/>
            <person name="Isaacson T."/>
            <person name="Hirschberg J."/>
            <person name="Wagner M."/>
            <person name="Beja O."/>
        </authorList>
    </citation>
    <scope>NUCLEOTIDE SEQUENCE</scope>
</reference>
<protein>
    <recommendedName>
        <fullName evidence="2">Rhodanese domain-containing protein</fullName>
    </recommendedName>
</protein>
<evidence type="ECO:0000256" key="1">
    <source>
        <dbReference type="SAM" id="Phobius"/>
    </source>
</evidence>
<feature type="transmembrane region" description="Helical" evidence="1">
    <location>
        <begin position="12"/>
        <end position="30"/>
    </location>
</feature>
<keyword evidence="1" id="KW-1133">Transmembrane helix</keyword>
<dbReference type="InterPro" id="IPR036873">
    <property type="entry name" value="Rhodanese-like_dom_sf"/>
</dbReference>
<dbReference type="CDD" id="cd00158">
    <property type="entry name" value="RHOD"/>
    <property type="match status" value="1"/>
</dbReference>
<name>Q4PJ62_9BACT</name>
<dbReference type="AlphaFoldDB" id="Q4PJ62"/>
<evidence type="ECO:0000259" key="2">
    <source>
        <dbReference type="PROSITE" id="PS50206"/>
    </source>
</evidence>
<proteinExistence type="predicted"/>
<dbReference type="SUPFAM" id="SSF52821">
    <property type="entry name" value="Rhodanese/Cell cycle control phosphatase"/>
    <property type="match status" value="1"/>
</dbReference>
<dbReference type="SMART" id="SM00450">
    <property type="entry name" value="RHOD"/>
    <property type="match status" value="1"/>
</dbReference>
<dbReference type="InterPro" id="IPR001763">
    <property type="entry name" value="Rhodanese-like_dom"/>
</dbReference>
<organism evidence="3">
    <name type="scientific">uncultured bacterium eBACred22E04</name>
    <dbReference type="NCBI Taxonomy" id="334274"/>
    <lineage>
        <taxon>Bacteria</taxon>
        <taxon>environmental samples</taxon>
    </lineage>
</organism>
<accession>Q4PJ62</accession>
<feature type="domain" description="Rhodanese" evidence="2">
    <location>
        <begin position="50"/>
        <end position="133"/>
    </location>
</feature>
<dbReference type="EMBL" id="DQ088858">
    <property type="protein sequence ID" value="AAY82772.1"/>
    <property type="molecule type" value="Genomic_DNA"/>
</dbReference>
<dbReference type="PROSITE" id="PS50206">
    <property type="entry name" value="RHODANESE_3"/>
    <property type="match status" value="1"/>
</dbReference>
<keyword evidence="1" id="KW-0472">Membrane</keyword>
<dbReference type="Gene3D" id="3.40.250.10">
    <property type="entry name" value="Rhodanese-like domain"/>
    <property type="match status" value="1"/>
</dbReference>
<sequence>MDHSLEFIMNHPVLSVALFIFIYLIITFEVKNITKKYKAINCNDLVTKINENNVIVLDTREKSEFKKGHISQAMLYDISSVKKLEYDEVVVYDKDEVSSISSAEKLLKNNSIRVLYLEGGIQSWTENNLPLVEGK</sequence>
<keyword evidence="1" id="KW-0812">Transmembrane</keyword>
<dbReference type="Pfam" id="PF00581">
    <property type="entry name" value="Rhodanese"/>
    <property type="match status" value="1"/>
</dbReference>
<evidence type="ECO:0000313" key="3">
    <source>
        <dbReference type="EMBL" id="AAY82772.1"/>
    </source>
</evidence>